<organism evidence="1 2">
    <name type="scientific">Nitrospira moscoviensis</name>
    <dbReference type="NCBI Taxonomy" id="42253"/>
    <lineage>
        <taxon>Bacteria</taxon>
        <taxon>Pseudomonadati</taxon>
        <taxon>Nitrospirota</taxon>
        <taxon>Nitrospiria</taxon>
        <taxon>Nitrospirales</taxon>
        <taxon>Nitrospiraceae</taxon>
        <taxon>Nitrospira</taxon>
    </lineage>
</organism>
<protein>
    <submittedName>
        <fullName evidence="1">Uncharacterized protein</fullName>
    </submittedName>
</protein>
<dbReference type="EMBL" id="CP011801">
    <property type="protein sequence ID" value="ALA61154.1"/>
    <property type="molecule type" value="Genomic_DNA"/>
</dbReference>
<keyword evidence="2" id="KW-1185">Reference proteome</keyword>
<dbReference type="AlphaFoldDB" id="A0A0K2GJX1"/>
<dbReference type="Proteomes" id="UP000069205">
    <property type="component" value="Chromosome"/>
</dbReference>
<name>A0A0K2GJX1_NITMO</name>
<dbReference type="KEGG" id="nmv:NITMOv2_4786"/>
<proteinExistence type="predicted"/>
<evidence type="ECO:0000313" key="1">
    <source>
        <dbReference type="EMBL" id="ALA61154.1"/>
    </source>
</evidence>
<reference evidence="1 2" key="1">
    <citation type="journal article" date="2015" name="Proc. Natl. Acad. Sci. U.S.A.">
        <title>Expanded metabolic versatility of ubiquitous nitrite-oxidizing bacteria from the genus Nitrospira.</title>
        <authorList>
            <person name="Koch H."/>
            <person name="Lucker S."/>
            <person name="Albertsen M."/>
            <person name="Kitzinger K."/>
            <person name="Herbold C."/>
            <person name="Spieck E."/>
            <person name="Nielsen P.H."/>
            <person name="Wagner M."/>
            <person name="Daims H."/>
        </authorList>
    </citation>
    <scope>NUCLEOTIDE SEQUENCE [LARGE SCALE GENOMIC DNA]</scope>
    <source>
        <strain evidence="1 2">NSP M-1</strain>
    </source>
</reference>
<dbReference type="PATRIC" id="fig|42253.5.peg.4718"/>
<sequence>MFPMQLSHGKLDGTFTKLPLIPYVAVTRVHYKHLVTTGTVITGGSTGENQ</sequence>
<accession>A0A0K2GJX1</accession>
<evidence type="ECO:0000313" key="2">
    <source>
        <dbReference type="Proteomes" id="UP000069205"/>
    </source>
</evidence>
<gene>
    <name evidence="1" type="ORF">NITMOv2_4786</name>
</gene>